<dbReference type="AlphaFoldDB" id="A0A511HLW9"/>
<accession>A0A511HLW9</accession>
<evidence type="ECO:0000256" key="1">
    <source>
        <dbReference type="SAM" id="MobiDB-lite"/>
    </source>
</evidence>
<feature type="region of interest" description="Disordered" evidence="1">
    <location>
        <begin position="1"/>
        <end position="21"/>
    </location>
</feature>
<sequence>MRSREKELQGGIDVDVTPGEPNPRVLRPRHFDIRWEHVETLPAHLLLGFSVAVYEGDDPNNTDTYLLEPVRVGPSERRAVVSLRLASTVEVKCAVQALYSNGTQSDWRVLGGAVVADPDMVKLATANLKNVPAAAAQEASRNAVGAFTESFERSPFDLGNWERNPLLPPPAASLVSGQGYSGGNALRCTNAVWIYSTVKLPYDPSKLYRLRCRVRQFQEPTSGGKAVYCGLVGWAADGVTMVNAAGLNDLGSQHYYCISGAVLPASTGYSEFAGWVKGLSANVTENWPSQDPRNPRPMHQATRYVSLVLIANLDAGNGVTDFDSAVVDVFDESATPRVYTALNPDGSISYNVGISDGSGAPRTIAKGRQAQLAAHGAYVAFNPPFQNTPMVLLRGGLTHEPRAKWGATGSGSETGTYNAALPTYDDTQAIMNGGSGFTLRARLRQRGGIVTARTNNPASSANLATGIGSTVEVVLSNAPATNDQYALRFTATIYLLTPPRTGEMGAGGSWEPGSAQGSIVVALDSLDVGQSWVERATTTLWANSNNNTVNWVQSVNTHIGEVLTAAAPGLGAADRLRLRIKSVSVPPGSNHPTAHVWHSSVDAGAGVTYSTSTDQYASKTPDVGDMLYWEALDA</sequence>
<evidence type="ECO:0000313" key="5">
    <source>
        <dbReference type="Proteomes" id="UP000321224"/>
    </source>
</evidence>
<evidence type="ECO:0000313" key="3">
    <source>
        <dbReference type="EMBL" id="SDE54203.1"/>
    </source>
</evidence>
<dbReference type="Proteomes" id="UP000198717">
    <property type="component" value="Unassembled WGS sequence"/>
</dbReference>
<dbReference type="EMBL" id="FNAJ01000008">
    <property type="protein sequence ID" value="SDE54203.1"/>
    <property type="molecule type" value="Genomic_DNA"/>
</dbReference>
<evidence type="ECO:0000313" key="2">
    <source>
        <dbReference type="EMBL" id="GEL74601.1"/>
    </source>
</evidence>
<keyword evidence="4" id="KW-1185">Reference proteome</keyword>
<reference evidence="3 4" key="1">
    <citation type="submission" date="2016-10" db="EMBL/GenBank/DDBJ databases">
        <authorList>
            <person name="Varghese N."/>
            <person name="Submissions S."/>
        </authorList>
    </citation>
    <scope>NUCLEOTIDE SEQUENCE [LARGE SCALE GENOMIC DNA]</scope>
    <source>
        <strain evidence="3 4">DSM 2260</strain>
    </source>
</reference>
<organism evidence="2 5">
    <name type="scientific">Myxococcus virescens</name>
    <dbReference type="NCBI Taxonomy" id="83456"/>
    <lineage>
        <taxon>Bacteria</taxon>
        <taxon>Pseudomonadati</taxon>
        <taxon>Myxococcota</taxon>
        <taxon>Myxococcia</taxon>
        <taxon>Myxococcales</taxon>
        <taxon>Cystobacterineae</taxon>
        <taxon>Myxococcaceae</taxon>
        <taxon>Myxococcus</taxon>
    </lineage>
</organism>
<dbReference type="RefSeq" id="WP_090491651.1">
    <property type="nucleotide sequence ID" value="NZ_BJVY01000051.1"/>
</dbReference>
<evidence type="ECO:0000313" key="4">
    <source>
        <dbReference type="Proteomes" id="UP000198717"/>
    </source>
</evidence>
<reference evidence="2 5" key="2">
    <citation type="submission" date="2019-07" db="EMBL/GenBank/DDBJ databases">
        <title>Whole genome shotgun sequence of Myxococcus virescens NBRC 100334.</title>
        <authorList>
            <person name="Hosoyama A."/>
            <person name="Uohara A."/>
            <person name="Ohji S."/>
            <person name="Ichikawa N."/>
        </authorList>
    </citation>
    <scope>NUCLEOTIDE SEQUENCE [LARGE SCALE GENOMIC DNA]</scope>
    <source>
        <strain evidence="2 5">NBRC 100334</strain>
    </source>
</reference>
<dbReference type="EMBL" id="BJVY01000051">
    <property type="protein sequence ID" value="GEL74601.1"/>
    <property type="molecule type" value="Genomic_DNA"/>
</dbReference>
<name>A0A511HLW9_9BACT</name>
<gene>
    <name evidence="2" type="ORF">MVI01_63850</name>
    <name evidence="3" type="ORF">SAMN04488504_108133</name>
</gene>
<proteinExistence type="predicted"/>
<dbReference type="Proteomes" id="UP000321224">
    <property type="component" value="Unassembled WGS sequence"/>
</dbReference>
<protein>
    <submittedName>
        <fullName evidence="2">Uncharacterized protein</fullName>
    </submittedName>
</protein>
<comment type="caution">
    <text evidence="2">The sequence shown here is derived from an EMBL/GenBank/DDBJ whole genome shotgun (WGS) entry which is preliminary data.</text>
</comment>